<dbReference type="PROSITE" id="PS50893">
    <property type="entry name" value="ABC_TRANSPORTER_2"/>
    <property type="match status" value="2"/>
</dbReference>
<dbReference type="GO" id="GO:0005524">
    <property type="term" value="F:ATP binding"/>
    <property type="evidence" value="ECO:0007669"/>
    <property type="project" value="UniProtKB-KW"/>
</dbReference>
<name>A0AAW4QZJ6_BACCE</name>
<keyword evidence="3 6" id="KW-0067">ATP-binding</keyword>
<gene>
    <name evidence="6" type="ORF">H7U08_16525</name>
</gene>
<dbReference type="Gene3D" id="3.40.50.300">
    <property type="entry name" value="P-loop containing nucleotide triphosphate hydrolases"/>
    <property type="match status" value="2"/>
</dbReference>
<dbReference type="GO" id="GO:0003677">
    <property type="term" value="F:DNA binding"/>
    <property type="evidence" value="ECO:0007669"/>
    <property type="project" value="InterPro"/>
</dbReference>
<evidence type="ECO:0000259" key="5">
    <source>
        <dbReference type="PROSITE" id="PS50893"/>
    </source>
</evidence>
<dbReference type="InterPro" id="IPR027417">
    <property type="entry name" value="P-loop_NTPase"/>
</dbReference>
<feature type="domain" description="ABC transporter" evidence="5">
    <location>
        <begin position="349"/>
        <end position="563"/>
    </location>
</feature>
<sequence length="659" mass="75314">MIEKYKHGKVKKLFEVKTLILLQVNALSKLYGAETILANIKLEVQTKDRIALVGRNGAGKSTLLKIIAGELSHDGGEIIKPKDVSIGYLAQNTGLETSLTIWDEMLTVFTHLQQMETKLRRLEQEMGKEENFSNEATYERLLADYDQLQLNYKDQGGYQYEADIRSILSGLGFPVETHQTTISTLSGGQKTRLALGKLLLTKPDLLILDEPTNHLDIETLTWLEQYLQGYPGAILIVSHDRYFLDKLVTQVYEISNKESRRFVGNYSKYLDLKSALYEQEMKRYEKQQDEIAKLEDFVQKNIARASTTKRAQSRRKQLDRMELLTRPLGDSKSASFHFDIEKQSGNDVLQVNDATIGYDENPIIEHVTMRLTRGDSVALVGPNGIGKSTLLKSIVNKLPLLNGDVSFGSNVSVGYYDQEQANLTSSKRVLNELWDEYPLQPEKEIRTILGNFLFTGDDVLKPVSSLSGGQKARLALAKLMMQKSNLLILDEPTNHLDLNSKEILENALIDYPGTLLFVSHDRYFINRVTTTVVELSTEGAQEYLGDYNYYVEKKNEMIERAELEQQESDIPVQKVVAQEKLNYLEEKERKKLERQRTRKIEELEQSILELEEEIATLEDQLCLPEIYADYEKASEITTKKQTLQEQLETCMAEWEELHV</sequence>
<dbReference type="SMART" id="SM00382">
    <property type="entry name" value="AAA"/>
    <property type="match status" value="2"/>
</dbReference>
<dbReference type="InterPro" id="IPR032781">
    <property type="entry name" value="ABC_tran_Xtn"/>
</dbReference>
<evidence type="ECO:0000256" key="1">
    <source>
        <dbReference type="ARBA" id="ARBA00022737"/>
    </source>
</evidence>
<dbReference type="InterPro" id="IPR037118">
    <property type="entry name" value="Val-tRNA_synth_C_sf"/>
</dbReference>
<evidence type="ECO:0000313" key="7">
    <source>
        <dbReference type="Proteomes" id="UP001197806"/>
    </source>
</evidence>
<proteinExistence type="predicted"/>
<accession>A0AAW4QZJ6</accession>
<keyword evidence="4" id="KW-0175">Coiled coil</keyword>
<dbReference type="AlphaFoldDB" id="A0AAW4QZJ6"/>
<keyword evidence="2" id="KW-0547">Nucleotide-binding</keyword>
<keyword evidence="1" id="KW-0677">Repeat</keyword>
<dbReference type="CDD" id="cd03221">
    <property type="entry name" value="ABCF_EF-3"/>
    <property type="match status" value="2"/>
</dbReference>
<evidence type="ECO:0000313" key="6">
    <source>
        <dbReference type="EMBL" id="MBY0038142.1"/>
    </source>
</evidence>
<reference evidence="6" key="1">
    <citation type="submission" date="2020-08" db="EMBL/GenBank/DDBJ databases">
        <title>Fungal Genomes of the International Space Station.</title>
        <authorList>
            <person name="Seuylemezian A."/>
            <person name="Singh N.K."/>
            <person name="Wood J."/>
            <person name="Venkateswaran K."/>
        </authorList>
    </citation>
    <scope>NUCLEOTIDE SEQUENCE</scope>
    <source>
        <strain evidence="6">I2-B2</strain>
    </source>
</reference>
<dbReference type="FunFam" id="3.40.50.300:FF:000309">
    <property type="entry name" value="ABC transporter ATP-binding protein"/>
    <property type="match status" value="1"/>
</dbReference>
<evidence type="ECO:0000256" key="2">
    <source>
        <dbReference type="ARBA" id="ARBA00022741"/>
    </source>
</evidence>
<dbReference type="PANTHER" id="PTHR42855">
    <property type="entry name" value="ABC TRANSPORTER ATP-BINDING SUBUNIT"/>
    <property type="match status" value="1"/>
</dbReference>
<dbReference type="Pfam" id="PF16326">
    <property type="entry name" value="ABC_tran_CTD"/>
    <property type="match status" value="1"/>
</dbReference>
<dbReference type="InterPro" id="IPR051309">
    <property type="entry name" value="ABCF_ATPase"/>
</dbReference>
<feature type="coiled-coil region" evidence="4">
    <location>
        <begin position="589"/>
        <end position="653"/>
    </location>
</feature>
<dbReference type="EMBL" id="JACLPZ010000017">
    <property type="protein sequence ID" value="MBY0038142.1"/>
    <property type="molecule type" value="Genomic_DNA"/>
</dbReference>
<dbReference type="SUPFAM" id="SSF52540">
    <property type="entry name" value="P-loop containing nucleoside triphosphate hydrolases"/>
    <property type="match status" value="2"/>
</dbReference>
<dbReference type="GO" id="GO:0016887">
    <property type="term" value="F:ATP hydrolysis activity"/>
    <property type="evidence" value="ECO:0007669"/>
    <property type="project" value="InterPro"/>
</dbReference>
<dbReference type="InterPro" id="IPR003593">
    <property type="entry name" value="AAA+_ATPase"/>
</dbReference>
<dbReference type="InterPro" id="IPR017871">
    <property type="entry name" value="ABC_transporter-like_CS"/>
</dbReference>
<protein>
    <submittedName>
        <fullName evidence="6">ABC-F family ATP-binding cassette domain-containing protein</fullName>
    </submittedName>
</protein>
<organism evidence="6 7">
    <name type="scientific">Bacillus cereus</name>
    <dbReference type="NCBI Taxonomy" id="1396"/>
    <lineage>
        <taxon>Bacteria</taxon>
        <taxon>Bacillati</taxon>
        <taxon>Bacillota</taxon>
        <taxon>Bacilli</taxon>
        <taxon>Bacillales</taxon>
        <taxon>Bacillaceae</taxon>
        <taxon>Bacillus</taxon>
        <taxon>Bacillus cereus group</taxon>
    </lineage>
</organism>
<dbReference type="PANTHER" id="PTHR42855:SF2">
    <property type="entry name" value="DRUG RESISTANCE ABC TRANSPORTER,ATP-BINDING PROTEIN"/>
    <property type="match status" value="1"/>
</dbReference>
<dbReference type="Pfam" id="PF00005">
    <property type="entry name" value="ABC_tran"/>
    <property type="match status" value="2"/>
</dbReference>
<comment type="caution">
    <text evidence="6">The sequence shown here is derived from an EMBL/GenBank/DDBJ whole genome shotgun (WGS) entry which is preliminary data.</text>
</comment>
<dbReference type="Pfam" id="PF12848">
    <property type="entry name" value="ABC_tran_Xtn"/>
    <property type="match status" value="1"/>
</dbReference>
<dbReference type="Gene3D" id="1.10.287.380">
    <property type="entry name" value="Valyl-tRNA synthetase, C-terminal domain"/>
    <property type="match status" value="1"/>
</dbReference>
<evidence type="ECO:0000256" key="3">
    <source>
        <dbReference type="ARBA" id="ARBA00022840"/>
    </source>
</evidence>
<dbReference type="InterPro" id="IPR032524">
    <property type="entry name" value="ABC_tran_C"/>
</dbReference>
<evidence type="ECO:0000256" key="4">
    <source>
        <dbReference type="SAM" id="Coils"/>
    </source>
</evidence>
<dbReference type="FunFam" id="3.40.50.300:FF:000011">
    <property type="entry name" value="Putative ABC transporter ATP-binding component"/>
    <property type="match status" value="1"/>
</dbReference>
<dbReference type="Proteomes" id="UP001197806">
    <property type="component" value="Unassembled WGS sequence"/>
</dbReference>
<dbReference type="InterPro" id="IPR003439">
    <property type="entry name" value="ABC_transporter-like_ATP-bd"/>
</dbReference>
<dbReference type="PROSITE" id="PS00211">
    <property type="entry name" value="ABC_TRANSPORTER_1"/>
    <property type="match status" value="2"/>
</dbReference>
<feature type="domain" description="ABC transporter" evidence="5">
    <location>
        <begin position="22"/>
        <end position="281"/>
    </location>
</feature>